<feature type="transmembrane region" description="Helical" evidence="2">
    <location>
        <begin position="202"/>
        <end position="228"/>
    </location>
</feature>
<keyword evidence="5" id="KW-1185">Reference proteome</keyword>
<protein>
    <submittedName>
        <fullName evidence="4">DUF1624 domain-containing protein</fullName>
    </submittedName>
</protein>
<comment type="caution">
    <text evidence="4">The sequence shown here is derived from an EMBL/GenBank/DDBJ whole genome shotgun (WGS) entry which is preliminary data.</text>
</comment>
<feature type="transmembrane region" description="Helical" evidence="2">
    <location>
        <begin position="139"/>
        <end position="155"/>
    </location>
</feature>
<feature type="compositionally biased region" description="Basic and acidic residues" evidence="1">
    <location>
        <begin position="431"/>
        <end position="449"/>
    </location>
</feature>
<dbReference type="Pfam" id="PF07786">
    <property type="entry name" value="HGSNAT_cat"/>
    <property type="match status" value="1"/>
</dbReference>
<feature type="transmembrane region" description="Helical" evidence="2">
    <location>
        <begin position="333"/>
        <end position="352"/>
    </location>
</feature>
<feature type="domain" description="Heparan-alpha-glucosaminide N-acetyltransferase catalytic" evidence="3">
    <location>
        <begin position="40"/>
        <end position="234"/>
    </location>
</feature>
<name>A0A7J9UVX2_9MICO</name>
<dbReference type="Proteomes" id="UP000429644">
    <property type="component" value="Unassembled WGS sequence"/>
</dbReference>
<sequence>MTHEQEIEVTRMPAHHEVGAAPDAAVAAPVRNTGAPSKPRFLGVDVTRGIALVAMLAANIYDPLGPDGGPSLAGMTVIGRSATLFVMVAGISLAFITGGRHPVQGRARRAARANIAARAVLIGAIGLALGYVATISVILAYYGAFFLLAIPLVGLRPRTLAGIAGGLVVVSPLILLASYALGWSPAFDPLTLTSPLTDPVGFAQQLLVTGDFPAVTNMAYICAGLAIGRLNLSSTTVARRLLVGGLATAVVTWFVSWLVLYPLGGLQHLLAAGAGATPDQVVWDSETVPSWWWLGLLVHHSGTPLDMLHTLGCAIAVLGAVLLVTKLPAARRLLWPIGVAGAMTLTIYSAHTPLADSDLMGDNLLARYLVIMAVALPFAVLWHKYLGQGPLERFVAAGANRARAAVLAAPDRSGVDRRGGHLAPVPAVPRTESRPSDRRIGSDPADRPASDPPGSTAR</sequence>
<keyword evidence="2" id="KW-1133">Transmembrane helix</keyword>
<feature type="region of interest" description="Disordered" evidence="1">
    <location>
        <begin position="413"/>
        <end position="458"/>
    </location>
</feature>
<dbReference type="InterPro" id="IPR012429">
    <property type="entry name" value="HGSNAT_cat"/>
</dbReference>
<evidence type="ECO:0000256" key="2">
    <source>
        <dbReference type="SAM" id="Phobius"/>
    </source>
</evidence>
<feature type="transmembrane region" description="Helical" evidence="2">
    <location>
        <begin position="240"/>
        <end position="260"/>
    </location>
</feature>
<dbReference type="EMBL" id="WHPD01000951">
    <property type="protein sequence ID" value="MPV87884.1"/>
    <property type="molecule type" value="Genomic_DNA"/>
</dbReference>
<reference evidence="4 5" key="1">
    <citation type="submission" date="2019-10" db="EMBL/GenBank/DDBJ databases">
        <title>Georgenia wutianyii sp. nov. and Georgenia yuyongxinii sp. nov. isolated from plateau pika (Ochotona curzoniae) in the Qinghai-Tibet plateau of China.</title>
        <authorList>
            <person name="Tian Z."/>
        </authorList>
    </citation>
    <scope>NUCLEOTIDE SEQUENCE [LARGE SCALE GENOMIC DNA]</scope>
    <source>
        <strain evidence="4 5">JCM 15130</strain>
    </source>
</reference>
<gene>
    <name evidence="4" type="ORF">GB882_04340</name>
</gene>
<evidence type="ECO:0000313" key="4">
    <source>
        <dbReference type="EMBL" id="MPV87884.1"/>
    </source>
</evidence>
<feature type="transmembrane region" description="Helical" evidence="2">
    <location>
        <begin position="162"/>
        <end position="182"/>
    </location>
</feature>
<evidence type="ECO:0000313" key="5">
    <source>
        <dbReference type="Proteomes" id="UP000429644"/>
    </source>
</evidence>
<accession>A0A7J9UVX2</accession>
<organism evidence="4 5">
    <name type="scientific">Georgenia ruanii</name>
    <dbReference type="NCBI Taxonomy" id="348442"/>
    <lineage>
        <taxon>Bacteria</taxon>
        <taxon>Bacillati</taxon>
        <taxon>Actinomycetota</taxon>
        <taxon>Actinomycetes</taxon>
        <taxon>Micrococcales</taxon>
        <taxon>Bogoriellaceae</taxon>
        <taxon>Georgenia</taxon>
    </lineage>
</organism>
<feature type="transmembrane region" description="Helical" evidence="2">
    <location>
        <begin position="364"/>
        <end position="383"/>
    </location>
</feature>
<keyword evidence="2" id="KW-0812">Transmembrane</keyword>
<proteinExistence type="predicted"/>
<keyword evidence="2" id="KW-0472">Membrane</keyword>
<evidence type="ECO:0000259" key="3">
    <source>
        <dbReference type="Pfam" id="PF07786"/>
    </source>
</evidence>
<feature type="transmembrane region" description="Helical" evidence="2">
    <location>
        <begin position="115"/>
        <end position="133"/>
    </location>
</feature>
<feature type="transmembrane region" description="Helical" evidence="2">
    <location>
        <begin position="73"/>
        <end position="95"/>
    </location>
</feature>
<feature type="transmembrane region" description="Helical" evidence="2">
    <location>
        <begin position="41"/>
        <end position="61"/>
    </location>
</feature>
<feature type="transmembrane region" description="Helical" evidence="2">
    <location>
        <begin position="307"/>
        <end position="324"/>
    </location>
</feature>
<dbReference type="AlphaFoldDB" id="A0A7J9UVX2"/>
<evidence type="ECO:0000256" key="1">
    <source>
        <dbReference type="SAM" id="MobiDB-lite"/>
    </source>
</evidence>